<dbReference type="InterPro" id="IPR031341">
    <property type="entry name" value="Methyltr_RsmF_N"/>
</dbReference>
<dbReference type="InterPro" id="IPR049560">
    <property type="entry name" value="MeTrfase_RsmB-F_NOP2_cat"/>
</dbReference>
<dbReference type="Pfam" id="PF01189">
    <property type="entry name" value="Methyltr_RsmB-F"/>
    <property type="match status" value="1"/>
</dbReference>
<comment type="similarity">
    <text evidence="1 7">Belongs to the class I-like SAM-binding methyltransferase superfamily. RsmB/NOP family.</text>
</comment>
<feature type="active site" description="Nucleophile" evidence="7">
    <location>
        <position position="223"/>
    </location>
</feature>
<dbReference type="Pfam" id="PF17125">
    <property type="entry name" value="Methyltr_RsmF_N"/>
    <property type="match status" value="1"/>
</dbReference>
<evidence type="ECO:0000256" key="7">
    <source>
        <dbReference type="PROSITE-ProRule" id="PRU01023"/>
    </source>
</evidence>
<dbReference type="Proteomes" id="UP000051672">
    <property type="component" value="Unassembled WGS sequence"/>
</dbReference>
<dbReference type="PATRIC" id="fig|1423727.3.peg.396"/>
<dbReference type="OrthoDB" id="9810297at2"/>
<keyword evidence="2" id="KW-0963">Cytoplasm</keyword>
<dbReference type="SUPFAM" id="SSF53335">
    <property type="entry name" value="S-adenosyl-L-methionine-dependent methyltransferases"/>
    <property type="match status" value="1"/>
</dbReference>
<dbReference type="PANTHER" id="PTHR22807">
    <property type="entry name" value="NOP2 YEAST -RELATED NOL1/NOP2/FMU SUN DOMAIN-CONTAINING"/>
    <property type="match status" value="1"/>
</dbReference>
<dbReference type="InterPro" id="IPR031340">
    <property type="entry name" value="RsmF_methylt_CI"/>
</dbReference>
<evidence type="ECO:0000256" key="4">
    <source>
        <dbReference type="ARBA" id="ARBA00022679"/>
    </source>
</evidence>
<dbReference type="RefSeq" id="WP_057893705.1">
    <property type="nucleotide sequence ID" value="NZ_AYZQ01000001.1"/>
</dbReference>
<dbReference type="Pfam" id="PF17126">
    <property type="entry name" value="RsmF_methylt_CI"/>
    <property type="match status" value="1"/>
</dbReference>
<dbReference type="NCBIfam" id="TIGR00446">
    <property type="entry name" value="nop2p"/>
    <property type="match status" value="1"/>
</dbReference>
<dbReference type="STRING" id="1423727.FC34_GL000394"/>
<dbReference type="GO" id="GO:0008173">
    <property type="term" value="F:RNA methyltransferase activity"/>
    <property type="evidence" value="ECO:0007669"/>
    <property type="project" value="InterPro"/>
</dbReference>
<dbReference type="InterPro" id="IPR023267">
    <property type="entry name" value="RCMT"/>
</dbReference>
<evidence type="ECO:0000256" key="3">
    <source>
        <dbReference type="ARBA" id="ARBA00022603"/>
    </source>
</evidence>
<dbReference type="GO" id="GO:0003723">
    <property type="term" value="F:RNA binding"/>
    <property type="evidence" value="ECO:0007669"/>
    <property type="project" value="UniProtKB-UniRule"/>
</dbReference>
<evidence type="ECO:0000256" key="5">
    <source>
        <dbReference type="ARBA" id="ARBA00022691"/>
    </source>
</evidence>
<dbReference type="Gene3D" id="3.30.70.1170">
    <property type="entry name" value="Sun protein, domain 3"/>
    <property type="match status" value="1"/>
</dbReference>
<dbReference type="InterPro" id="IPR011023">
    <property type="entry name" value="Nop2p"/>
</dbReference>
<keyword evidence="6 7" id="KW-0694">RNA-binding</keyword>
<dbReference type="CDD" id="cd02440">
    <property type="entry name" value="AdoMet_MTases"/>
    <property type="match status" value="1"/>
</dbReference>
<feature type="binding site" evidence="7">
    <location>
        <begin position="101"/>
        <end position="107"/>
    </location>
    <ligand>
        <name>S-adenosyl-L-methionine</name>
        <dbReference type="ChEBI" id="CHEBI:59789"/>
    </ligand>
</feature>
<evidence type="ECO:0000256" key="6">
    <source>
        <dbReference type="ARBA" id="ARBA00022884"/>
    </source>
</evidence>
<evidence type="ECO:0000259" key="8">
    <source>
        <dbReference type="PROSITE" id="PS51686"/>
    </source>
</evidence>
<keyword evidence="5 7" id="KW-0949">S-adenosyl-L-methionine</keyword>
<dbReference type="InterPro" id="IPR001678">
    <property type="entry name" value="MeTrfase_RsmB-F_NOP2_dom"/>
</dbReference>
<dbReference type="PRINTS" id="PR02008">
    <property type="entry name" value="RCMTFAMILY"/>
</dbReference>
<feature type="binding site" evidence="7">
    <location>
        <position position="125"/>
    </location>
    <ligand>
        <name>S-adenosyl-L-methionine</name>
        <dbReference type="ChEBI" id="CHEBI:59789"/>
    </ligand>
</feature>
<organism evidence="9 10">
    <name type="scientific">Lacticaseibacillus brantae DSM 23927</name>
    <dbReference type="NCBI Taxonomy" id="1423727"/>
    <lineage>
        <taxon>Bacteria</taxon>
        <taxon>Bacillati</taxon>
        <taxon>Bacillota</taxon>
        <taxon>Bacilli</taxon>
        <taxon>Lactobacillales</taxon>
        <taxon>Lactobacillaceae</taxon>
        <taxon>Lacticaseibacillus</taxon>
    </lineage>
</organism>
<keyword evidence="3 7" id="KW-0489">Methyltransferase</keyword>
<dbReference type="InterPro" id="IPR018314">
    <property type="entry name" value="RsmB/NOL1/NOP2-like_CS"/>
</dbReference>
<comment type="caution">
    <text evidence="9">The sequence shown here is derived from an EMBL/GenBank/DDBJ whole genome shotgun (WGS) entry which is preliminary data.</text>
</comment>
<feature type="binding site" evidence="7">
    <location>
        <position position="152"/>
    </location>
    <ligand>
        <name>S-adenosyl-L-methionine</name>
        <dbReference type="ChEBI" id="CHEBI:59789"/>
    </ligand>
</feature>
<dbReference type="Gene3D" id="2.30.130.60">
    <property type="match status" value="1"/>
</dbReference>
<evidence type="ECO:0000256" key="2">
    <source>
        <dbReference type="ARBA" id="ARBA00022490"/>
    </source>
</evidence>
<protein>
    <submittedName>
        <fullName evidence="9">tRNA and rRNA cytosine-C5-methylase</fullName>
    </submittedName>
</protein>
<dbReference type="GO" id="GO:0008757">
    <property type="term" value="F:S-adenosylmethionine-dependent methyltransferase activity"/>
    <property type="evidence" value="ECO:0007669"/>
    <property type="project" value="InterPro"/>
</dbReference>
<dbReference type="Pfam" id="PF13636">
    <property type="entry name" value="Methyltranf_PUA"/>
    <property type="match status" value="1"/>
</dbReference>
<dbReference type="InterPro" id="IPR029063">
    <property type="entry name" value="SAM-dependent_MTases_sf"/>
</dbReference>
<dbReference type="InterPro" id="IPR027391">
    <property type="entry name" value="Nol1_Nop2_Fmu_2"/>
</dbReference>
<dbReference type="GO" id="GO:0006396">
    <property type="term" value="P:RNA processing"/>
    <property type="evidence" value="ECO:0007669"/>
    <property type="project" value="InterPro"/>
</dbReference>
<keyword evidence="4 7" id="KW-0808">Transferase</keyword>
<name>A0A0R2BAC6_9LACO</name>
<evidence type="ECO:0000313" key="10">
    <source>
        <dbReference type="Proteomes" id="UP000051672"/>
    </source>
</evidence>
<keyword evidence="10" id="KW-1185">Reference proteome</keyword>
<dbReference type="PROSITE" id="PS51686">
    <property type="entry name" value="SAM_MT_RSMB_NOP"/>
    <property type="match status" value="1"/>
</dbReference>
<dbReference type="PROSITE" id="PS01153">
    <property type="entry name" value="NOL1_NOP2_SUN"/>
    <property type="match status" value="1"/>
</dbReference>
<evidence type="ECO:0000313" key="9">
    <source>
        <dbReference type="EMBL" id="KRM72684.1"/>
    </source>
</evidence>
<dbReference type="Gene3D" id="3.40.50.150">
    <property type="entry name" value="Vaccinia Virus protein VP39"/>
    <property type="match status" value="1"/>
</dbReference>
<proteinExistence type="inferred from homology"/>
<dbReference type="PANTHER" id="PTHR22807:SF30">
    <property type="entry name" value="28S RRNA (CYTOSINE(4447)-C(5))-METHYLTRANSFERASE-RELATED"/>
    <property type="match status" value="1"/>
</dbReference>
<dbReference type="GO" id="GO:0001510">
    <property type="term" value="P:RNA methylation"/>
    <property type="evidence" value="ECO:0007669"/>
    <property type="project" value="InterPro"/>
</dbReference>
<accession>A0A0R2BAC6</accession>
<gene>
    <name evidence="9" type="ORF">FC34_GL000394</name>
</gene>
<sequence length="441" mass="48655">MQLPEAFITKYQGLLGDEAPAFLATFEETAESGFRINPLKPQPVSLPTDQPITYSEWGFVGKVDGNAIDHTSGLVYSQEPSAQFVGTVAAPNPGEIVLDLCAAPGGKTTHLASYMHEEGVLISNEINAGRAKILSSNVERFGLKNTVVTNSDPATLAKLWPETFDRILVDAPCSGEGMFRKDPEAIRYWNADYPAQCAARQREILTEAVKMLKPGGTLVYSTCTFSPEEDEQMIAWLVDTHNLTIEPIAKFEGMVDGRPEWANGNPDLAKTARLFPHRIMGEGHFVAKLSKAGSSQGTASFQVAKPTAAQQHDFDTFWAETFTQKLRQPLHVVKDQLYALPSRTPNLGHIHVLRYGLHLGTFKKNRFEPSHSLATALPASWFKAVQPLDAEHYLRYRHGETVTSELPGKRYVLLTNEAKGFALGKLVNGTIKNHYPKGLRV</sequence>
<dbReference type="CDD" id="cd21147">
    <property type="entry name" value="RsmF_methylt_CTD1"/>
    <property type="match status" value="1"/>
</dbReference>
<reference evidence="9 10" key="1">
    <citation type="journal article" date="2015" name="Genome Announc.">
        <title>Expanding the biotechnology potential of lactobacilli through comparative genomics of 213 strains and associated genera.</title>
        <authorList>
            <person name="Sun Z."/>
            <person name="Harris H.M."/>
            <person name="McCann A."/>
            <person name="Guo C."/>
            <person name="Argimon S."/>
            <person name="Zhang W."/>
            <person name="Yang X."/>
            <person name="Jeffery I.B."/>
            <person name="Cooney J.C."/>
            <person name="Kagawa T.F."/>
            <person name="Liu W."/>
            <person name="Song Y."/>
            <person name="Salvetti E."/>
            <person name="Wrobel A."/>
            <person name="Rasinkangas P."/>
            <person name="Parkhill J."/>
            <person name="Rea M.C."/>
            <person name="O'Sullivan O."/>
            <person name="Ritari J."/>
            <person name="Douillard F.P."/>
            <person name="Paul Ross R."/>
            <person name="Yang R."/>
            <person name="Briner A.E."/>
            <person name="Felis G.E."/>
            <person name="de Vos W.M."/>
            <person name="Barrangou R."/>
            <person name="Klaenhammer T.R."/>
            <person name="Caufield P.W."/>
            <person name="Cui Y."/>
            <person name="Zhang H."/>
            <person name="O'Toole P.W."/>
        </authorList>
    </citation>
    <scope>NUCLEOTIDE SEQUENCE [LARGE SCALE GENOMIC DNA]</scope>
    <source>
        <strain evidence="9 10">DSM 23927</strain>
    </source>
</reference>
<evidence type="ECO:0000256" key="1">
    <source>
        <dbReference type="ARBA" id="ARBA00007494"/>
    </source>
</evidence>
<feature type="domain" description="SAM-dependent MTase RsmB/NOP-type" evidence="8">
    <location>
        <begin position="1"/>
        <end position="292"/>
    </location>
</feature>
<dbReference type="EMBL" id="AYZQ01000001">
    <property type="protein sequence ID" value="KRM72684.1"/>
    <property type="molecule type" value="Genomic_DNA"/>
</dbReference>
<feature type="binding site" evidence="7">
    <location>
        <position position="170"/>
    </location>
    <ligand>
        <name>S-adenosyl-L-methionine</name>
        <dbReference type="ChEBI" id="CHEBI:59789"/>
    </ligand>
</feature>
<dbReference type="AlphaFoldDB" id="A0A0R2BAC6"/>